<dbReference type="Proteomes" id="UP001190700">
    <property type="component" value="Unassembled WGS sequence"/>
</dbReference>
<comment type="caution">
    <text evidence="1">The sequence shown here is derived from an EMBL/GenBank/DDBJ whole genome shotgun (WGS) entry which is preliminary data.</text>
</comment>
<dbReference type="EMBL" id="LGRX02013502">
    <property type="protein sequence ID" value="KAK3266003.1"/>
    <property type="molecule type" value="Genomic_DNA"/>
</dbReference>
<sequence length="659" mass="74965">MPRSYWVNHTYFDSIYEFHGKAYNVLYSPPNWTAVTERFSAISQIVLQTQSVNLYDSATMMIALGLMDKADTRYSDEAYDYGVQWLKYLLSTDTFEMNYVEDKATNNRGPTYTDYNYLYGNLATSIAGSDGYMYREVMEYYFTDGIPNNWCVVLQTNDTDKKWANSYHQKCGNVDDWYKHQDTEIITRNAKNQLYYTYDDFKPVTGEHSWGRILGPLLFDEFTGSDYGFRVAFKAWQAVRAMMVALQEKNGQYLGHVMYYMPLPTVCTKITTAPNVDSDDALCIAGRTFSSENLASTIAAVRKLESVVPSTTVLSYVRNTTKPAGDASTVRVKHLLHEMDQNLTSGYLNVCLKSYVTLYTNKQDESEETRFECSPCVIQGGLVTYNYDYWDQAKTPKTQDEPSEYSMPRINSYFAVDVHTWGLSVLATDIRDAYNLTVPFELWRQVRRYGGYKYTVTASADNINCNETVSGVGYTYPNQNETGDEVVTGEWTLGALFAVRTLRQMYSTNNCTQGTGTGFGPTGYEYAIYKGPVTFDISDKRKPPVKLCWKRFKAVDDFCAFAVKQLENDERNMLKTLRGELTVELSDMSSNGLGYTHQIGRTATALYYNNLVHYNIPFGWYAERNPSMASTAWMMYADEGINPMRVDVRDGGAGIPADA</sequence>
<proteinExistence type="predicted"/>
<organism evidence="1 2">
    <name type="scientific">Cymbomonas tetramitiformis</name>
    <dbReference type="NCBI Taxonomy" id="36881"/>
    <lineage>
        <taxon>Eukaryota</taxon>
        <taxon>Viridiplantae</taxon>
        <taxon>Chlorophyta</taxon>
        <taxon>Pyramimonadophyceae</taxon>
        <taxon>Pyramimonadales</taxon>
        <taxon>Pyramimonadaceae</taxon>
        <taxon>Cymbomonas</taxon>
    </lineage>
</organism>
<name>A0AAE0FUQ0_9CHLO</name>
<gene>
    <name evidence="1" type="ORF">CYMTET_25349</name>
</gene>
<accession>A0AAE0FUQ0</accession>
<reference evidence="1 2" key="1">
    <citation type="journal article" date="2015" name="Genome Biol. Evol.">
        <title>Comparative Genomics of a Bacterivorous Green Alga Reveals Evolutionary Causalities and Consequences of Phago-Mixotrophic Mode of Nutrition.</title>
        <authorList>
            <person name="Burns J.A."/>
            <person name="Paasch A."/>
            <person name="Narechania A."/>
            <person name="Kim E."/>
        </authorList>
    </citation>
    <scope>NUCLEOTIDE SEQUENCE [LARGE SCALE GENOMIC DNA]</scope>
    <source>
        <strain evidence="1 2">PLY_AMNH</strain>
    </source>
</reference>
<evidence type="ECO:0000313" key="2">
    <source>
        <dbReference type="Proteomes" id="UP001190700"/>
    </source>
</evidence>
<protein>
    <submittedName>
        <fullName evidence="1">Uncharacterized protein</fullName>
    </submittedName>
</protein>
<keyword evidence="2" id="KW-1185">Reference proteome</keyword>
<evidence type="ECO:0000313" key="1">
    <source>
        <dbReference type="EMBL" id="KAK3266003.1"/>
    </source>
</evidence>
<dbReference type="AlphaFoldDB" id="A0AAE0FUQ0"/>